<dbReference type="GO" id="GO:0008270">
    <property type="term" value="F:zinc ion binding"/>
    <property type="evidence" value="ECO:0007669"/>
    <property type="project" value="InterPro"/>
</dbReference>
<name>A0A4Y2UH36_ARAVE</name>
<dbReference type="InterPro" id="IPR036691">
    <property type="entry name" value="Endo/exonu/phosph_ase_sf"/>
</dbReference>
<dbReference type="InterPro" id="IPR036875">
    <property type="entry name" value="Znf_CCHC_sf"/>
</dbReference>
<accession>A0A4Y2UH36</accession>
<dbReference type="EMBL" id="BGPR01036819">
    <property type="protein sequence ID" value="GBO12188.1"/>
    <property type="molecule type" value="Genomic_DNA"/>
</dbReference>
<dbReference type="GO" id="GO:0003676">
    <property type="term" value="F:nucleic acid binding"/>
    <property type="evidence" value="ECO:0007669"/>
    <property type="project" value="InterPro"/>
</dbReference>
<dbReference type="AlphaFoldDB" id="A0A4Y2UH36"/>
<sequence>MLLRNFLLLVLKKGFKKCIPHIDSQSIIAVIGEVKSIKKLHNGQLLIETINTKQSENLMKLQKIGEIEVKVAPHHTLNHSKGVISESEFQRDLEDDILECLKDQKVIAVRRITIKRNNQNFPTKHVILTFNTPVLPKSVKIAYMNCPVRHFIPNPLRCFKCQRFGHTITACRGKQICARCSLPDHDTNNCSVTTPKCYNCNLDHPAFFRSCLRYKQEKEILTVKITKNISFPEARKIVNDRTPKPGISYSSALNSVVTPSCSQNMQPTPNIINTPTAPNTVTPPSDNDMITIKKNEKTHFHLPTRTFHSVDLAICSPPLLPYFSLTVDNDLYNSDHFPLILIDSRHNPINSFRPPKYVLNAANWQKFTSLANINSDIIKSPTIEEALNHIVNILIDAADNSILKTSGTRRKQNKPWWDVDCQHAYKRQRKAWDAFRRYPTTENFINFKTSKAVSRRTQRRRRRVSWRKFVSSITSTISSRQLWNQVKKASGVSPPNAVSVLIHNGNAISSLKDITNTIASTLAHTSSNQNYPLPRF</sequence>
<gene>
    <name evidence="1" type="ORF">AVEN_162622_1</name>
</gene>
<dbReference type="OrthoDB" id="4230923at2759"/>
<comment type="caution">
    <text evidence="1">The sequence shown here is derived from an EMBL/GenBank/DDBJ whole genome shotgun (WGS) entry which is preliminary data.</text>
</comment>
<evidence type="ECO:0008006" key="3">
    <source>
        <dbReference type="Google" id="ProtNLM"/>
    </source>
</evidence>
<dbReference type="Proteomes" id="UP000499080">
    <property type="component" value="Unassembled WGS sequence"/>
</dbReference>
<organism evidence="1 2">
    <name type="scientific">Araneus ventricosus</name>
    <name type="common">Orbweaver spider</name>
    <name type="synonym">Epeira ventricosa</name>
    <dbReference type="NCBI Taxonomy" id="182803"/>
    <lineage>
        <taxon>Eukaryota</taxon>
        <taxon>Metazoa</taxon>
        <taxon>Ecdysozoa</taxon>
        <taxon>Arthropoda</taxon>
        <taxon>Chelicerata</taxon>
        <taxon>Arachnida</taxon>
        <taxon>Araneae</taxon>
        <taxon>Araneomorphae</taxon>
        <taxon>Entelegynae</taxon>
        <taxon>Araneoidea</taxon>
        <taxon>Araneidae</taxon>
        <taxon>Araneus</taxon>
    </lineage>
</organism>
<protein>
    <recommendedName>
        <fullName evidence="3">CCHC-type domain-containing protein</fullName>
    </recommendedName>
</protein>
<evidence type="ECO:0000313" key="1">
    <source>
        <dbReference type="EMBL" id="GBO12188.1"/>
    </source>
</evidence>
<dbReference type="SUPFAM" id="SSF57756">
    <property type="entry name" value="Retrovirus zinc finger-like domains"/>
    <property type="match status" value="1"/>
</dbReference>
<proteinExistence type="predicted"/>
<reference evidence="1 2" key="1">
    <citation type="journal article" date="2019" name="Sci. Rep.">
        <title>Orb-weaving spider Araneus ventricosus genome elucidates the spidroin gene catalogue.</title>
        <authorList>
            <person name="Kono N."/>
            <person name="Nakamura H."/>
            <person name="Ohtoshi R."/>
            <person name="Moran D.A.P."/>
            <person name="Shinohara A."/>
            <person name="Yoshida Y."/>
            <person name="Fujiwara M."/>
            <person name="Mori M."/>
            <person name="Tomita M."/>
            <person name="Arakawa K."/>
        </authorList>
    </citation>
    <scope>NUCLEOTIDE SEQUENCE [LARGE SCALE GENOMIC DNA]</scope>
</reference>
<keyword evidence="2" id="KW-1185">Reference proteome</keyword>
<dbReference type="SUPFAM" id="SSF56219">
    <property type="entry name" value="DNase I-like"/>
    <property type="match status" value="1"/>
</dbReference>
<evidence type="ECO:0000313" key="2">
    <source>
        <dbReference type="Proteomes" id="UP000499080"/>
    </source>
</evidence>